<dbReference type="Proteomes" id="UP000886804">
    <property type="component" value="Unassembled WGS sequence"/>
</dbReference>
<evidence type="ECO:0000313" key="2">
    <source>
        <dbReference type="EMBL" id="HJB08133.1"/>
    </source>
</evidence>
<dbReference type="CDD" id="cd02252">
    <property type="entry name" value="nylC_like"/>
    <property type="match status" value="1"/>
</dbReference>
<name>A0A9D2L8Y4_9FIRM</name>
<sequence>MINTIPISQLSDFRIGHAQDTVHATGCTAILCPKGAWAGVDVRGGSPASRETELLRPENTVQQIHCVILSGGSAYGLEAGDGAMAFLEEQGIGFDVGIGKVPIVCGASLFDLELVSARHRPDKQMGYEACKNAWSGKEPSEGNVGAGTGAAVGKFYQTERMMKCGIGIWAGQIGEVQCGAIVAVNALGDVIDYDSGKILAGLLTPDHSGFADTRRCMYEELQNSRDLWSGNTTIGCVITNARLDKNQCRKAAVIAHDGYAQTIRPAHCSVDGDTLFVMASGQVEVAPDSFYAMASEAVARAVNRAALCAAPAYGLKAAADFL</sequence>
<reference evidence="2" key="2">
    <citation type="submission" date="2021-04" db="EMBL/GenBank/DDBJ databases">
        <authorList>
            <person name="Gilroy R."/>
        </authorList>
    </citation>
    <scope>NUCLEOTIDE SEQUENCE</scope>
    <source>
        <strain evidence="2">CHK188-4685</strain>
    </source>
</reference>
<protein>
    <submittedName>
        <fullName evidence="2">P1 family peptidase</fullName>
    </submittedName>
</protein>
<organism evidence="2 3">
    <name type="scientific">Candidatus Enterocloster faecavium</name>
    <dbReference type="NCBI Taxonomy" id="2838560"/>
    <lineage>
        <taxon>Bacteria</taxon>
        <taxon>Bacillati</taxon>
        <taxon>Bacillota</taxon>
        <taxon>Clostridia</taxon>
        <taxon>Lachnospirales</taxon>
        <taxon>Lachnospiraceae</taxon>
        <taxon>Enterocloster</taxon>
    </lineage>
</organism>
<dbReference type="PANTHER" id="PTHR36512">
    <property type="entry name" value="D-AMINOPEPTIDASE"/>
    <property type="match status" value="1"/>
</dbReference>
<comment type="caution">
    <text evidence="2">The sequence shown here is derived from an EMBL/GenBank/DDBJ whole genome shotgun (WGS) entry which is preliminary data.</text>
</comment>
<dbReference type="EMBL" id="DWYS01000117">
    <property type="protein sequence ID" value="HJB08133.1"/>
    <property type="molecule type" value="Genomic_DNA"/>
</dbReference>
<reference evidence="2" key="1">
    <citation type="journal article" date="2021" name="PeerJ">
        <title>Extensive microbial diversity within the chicken gut microbiome revealed by metagenomics and culture.</title>
        <authorList>
            <person name="Gilroy R."/>
            <person name="Ravi A."/>
            <person name="Getino M."/>
            <person name="Pursley I."/>
            <person name="Horton D.L."/>
            <person name="Alikhan N.F."/>
            <person name="Baker D."/>
            <person name="Gharbi K."/>
            <person name="Hall N."/>
            <person name="Watson M."/>
            <person name="Adriaenssens E.M."/>
            <person name="Foster-Nyarko E."/>
            <person name="Jarju S."/>
            <person name="Secka A."/>
            <person name="Antonio M."/>
            <person name="Oren A."/>
            <person name="Chaudhuri R.R."/>
            <person name="La Ragione R."/>
            <person name="Hildebrand F."/>
            <person name="Pallen M.J."/>
        </authorList>
    </citation>
    <scope>NUCLEOTIDE SEQUENCE</scope>
    <source>
        <strain evidence="2">CHK188-4685</strain>
    </source>
</reference>
<dbReference type="InterPro" id="IPR005321">
    <property type="entry name" value="Peptidase_S58_DmpA"/>
</dbReference>
<dbReference type="PANTHER" id="PTHR36512:SF3">
    <property type="entry name" value="BLR5678 PROTEIN"/>
    <property type="match status" value="1"/>
</dbReference>
<dbReference type="InterPro" id="IPR016117">
    <property type="entry name" value="ArgJ-like_dom_sf"/>
</dbReference>
<dbReference type="GO" id="GO:0004177">
    <property type="term" value="F:aminopeptidase activity"/>
    <property type="evidence" value="ECO:0007669"/>
    <property type="project" value="TreeGrafter"/>
</dbReference>
<evidence type="ECO:0000313" key="3">
    <source>
        <dbReference type="Proteomes" id="UP000886804"/>
    </source>
</evidence>
<dbReference type="SUPFAM" id="SSF56266">
    <property type="entry name" value="DmpA/ArgJ-like"/>
    <property type="match status" value="1"/>
</dbReference>
<accession>A0A9D2L8Y4</accession>
<gene>
    <name evidence="2" type="ORF">H9716_09790</name>
</gene>
<dbReference type="Pfam" id="PF03576">
    <property type="entry name" value="Peptidase_S58"/>
    <property type="match status" value="1"/>
</dbReference>
<dbReference type="Gene3D" id="3.60.70.12">
    <property type="entry name" value="L-amino peptidase D-ALA esterase/amidase"/>
    <property type="match status" value="1"/>
</dbReference>
<evidence type="ECO:0000256" key="1">
    <source>
        <dbReference type="ARBA" id="ARBA00007068"/>
    </source>
</evidence>
<comment type="similarity">
    <text evidence="1">Belongs to the peptidase S58 family.</text>
</comment>
<dbReference type="AlphaFoldDB" id="A0A9D2L8Y4"/>
<proteinExistence type="inferred from homology"/>